<feature type="transmembrane region" description="Helical" evidence="1">
    <location>
        <begin position="46"/>
        <end position="70"/>
    </location>
</feature>
<dbReference type="AlphaFoldDB" id="A0A370X3B2"/>
<dbReference type="RefSeq" id="WP_147293231.1">
    <property type="nucleotide sequence ID" value="NZ_QRBE01000003.1"/>
</dbReference>
<gene>
    <name evidence="2" type="ORF">DWU98_06355</name>
</gene>
<accession>A0A370X3B2</accession>
<feature type="transmembrane region" description="Helical" evidence="1">
    <location>
        <begin position="21"/>
        <end position="40"/>
    </location>
</feature>
<dbReference type="EMBL" id="QRBE01000003">
    <property type="protein sequence ID" value="RDS82770.1"/>
    <property type="molecule type" value="Genomic_DNA"/>
</dbReference>
<name>A0A370X3B2_9GAMM</name>
<organism evidence="2 3">
    <name type="scientific">Dyella monticola</name>
    <dbReference type="NCBI Taxonomy" id="1927958"/>
    <lineage>
        <taxon>Bacteria</taxon>
        <taxon>Pseudomonadati</taxon>
        <taxon>Pseudomonadota</taxon>
        <taxon>Gammaproteobacteria</taxon>
        <taxon>Lysobacterales</taxon>
        <taxon>Rhodanobacteraceae</taxon>
        <taxon>Dyella</taxon>
    </lineage>
</organism>
<evidence type="ECO:0000313" key="2">
    <source>
        <dbReference type="EMBL" id="RDS82770.1"/>
    </source>
</evidence>
<feature type="transmembrane region" description="Helical" evidence="1">
    <location>
        <begin position="359"/>
        <end position="378"/>
    </location>
</feature>
<keyword evidence="1" id="KW-0812">Transmembrane</keyword>
<feature type="transmembrane region" description="Helical" evidence="1">
    <location>
        <begin position="297"/>
        <end position="317"/>
    </location>
</feature>
<evidence type="ECO:0000313" key="3">
    <source>
        <dbReference type="Proteomes" id="UP000254258"/>
    </source>
</evidence>
<reference evidence="2 3" key="1">
    <citation type="submission" date="2018-07" db="EMBL/GenBank/DDBJ databases">
        <title>Dyella monticola sp. nov. and Dyella psychrodurans sp. nov. isolated from monsoon evergreen broad-leaved forest soil of Dinghu Mountain, China.</title>
        <authorList>
            <person name="Gao Z."/>
            <person name="Qiu L."/>
        </authorList>
    </citation>
    <scope>NUCLEOTIDE SEQUENCE [LARGE SCALE GENOMIC DNA]</scope>
    <source>
        <strain evidence="2 3">4G-K06</strain>
    </source>
</reference>
<feature type="transmembrane region" description="Helical" evidence="1">
    <location>
        <begin position="270"/>
        <end position="291"/>
    </location>
</feature>
<keyword evidence="3" id="KW-1185">Reference proteome</keyword>
<feature type="transmembrane region" description="Helical" evidence="1">
    <location>
        <begin position="91"/>
        <end position="108"/>
    </location>
</feature>
<evidence type="ECO:0000256" key="1">
    <source>
        <dbReference type="SAM" id="Phobius"/>
    </source>
</evidence>
<keyword evidence="1" id="KW-0472">Membrane</keyword>
<feature type="transmembrane region" description="Helical" evidence="1">
    <location>
        <begin position="114"/>
        <end position="132"/>
    </location>
</feature>
<dbReference type="OrthoDB" id="5959274at2"/>
<proteinExistence type="predicted"/>
<protein>
    <submittedName>
        <fullName evidence="2">Uncharacterized protein</fullName>
    </submittedName>
</protein>
<comment type="caution">
    <text evidence="2">The sequence shown here is derived from an EMBL/GenBank/DDBJ whole genome shotgun (WGS) entry which is preliminary data.</text>
</comment>
<feature type="transmembrane region" description="Helical" evidence="1">
    <location>
        <begin position="384"/>
        <end position="406"/>
    </location>
</feature>
<sequence>MRFAQFLLAPWWASPRSACRYALALMVAAIGFGAWITSIGTGQEHWASFVFCYGVTLTVVWAFVVARMLLLARDGNRLLMPAVERSVISSFIFYGLMCLLPALVLATIVQAPLVITAIWLVLFMLGGLALALLPGHVMALIGFMPLAWAAVARFMNTHDMSYANVSGLSALASIALLLLCVARWRLVLRNESASTWSGRDALVLQYQRRDGGLHSWSGEDTTSKLKRAPSWLVGDTSLRGIGPQSISRSLRVALGGVYLPRTLSGHLRRWGPTVFLMALVMLTSQLDLSALLSPPNIALTICYLAIISTMVATFTAVKVLGQRWRKPNAELALLALLPGLGTPEIARWHVLRVSLQGPLAVQAMALFSVWLTAMFTPVPEMTLAMISAVIPACAIIMIGYVLAILGGRTPSDWAMVILMLVFIVLANACVVPLAFFHLDGSVSTVYLAVPLSGWALLGLVALWIGLRGMFGYLRRPHIFLIENTLQNRQP</sequence>
<keyword evidence="1" id="KW-1133">Transmembrane helix</keyword>
<feature type="transmembrane region" description="Helical" evidence="1">
    <location>
        <begin position="413"/>
        <end position="438"/>
    </location>
</feature>
<feature type="transmembrane region" description="Helical" evidence="1">
    <location>
        <begin position="161"/>
        <end position="182"/>
    </location>
</feature>
<dbReference type="Proteomes" id="UP000254258">
    <property type="component" value="Unassembled WGS sequence"/>
</dbReference>
<feature type="transmembrane region" description="Helical" evidence="1">
    <location>
        <begin position="444"/>
        <end position="466"/>
    </location>
</feature>